<evidence type="ECO:0008006" key="4">
    <source>
        <dbReference type="Google" id="ProtNLM"/>
    </source>
</evidence>
<feature type="transmembrane region" description="Helical" evidence="1">
    <location>
        <begin position="260"/>
        <end position="279"/>
    </location>
</feature>
<dbReference type="InterPro" id="IPR045625">
    <property type="entry name" value="DUF6427"/>
</dbReference>
<evidence type="ECO:0000313" key="3">
    <source>
        <dbReference type="Proteomes" id="UP000428260"/>
    </source>
</evidence>
<organism evidence="2 3">
    <name type="scientific">Maribellus comscasis</name>
    <dbReference type="NCBI Taxonomy" id="2681766"/>
    <lineage>
        <taxon>Bacteria</taxon>
        <taxon>Pseudomonadati</taxon>
        <taxon>Bacteroidota</taxon>
        <taxon>Bacteroidia</taxon>
        <taxon>Marinilabiliales</taxon>
        <taxon>Prolixibacteraceae</taxon>
        <taxon>Maribellus</taxon>
    </lineage>
</organism>
<accession>A0A6I6JM55</accession>
<dbReference type="KEGG" id="mcos:GM418_09830"/>
<sequence length="329" mass="37855">MILRILKSNRPVNYLLTTLFGLILWSASLMKPYLYSFYNGESNNILYKPIHEFLKNNLIAESIISLVLVLLLAFLIQLLNTQYAFIRIRTMLPAPLFVLIIGGLTDIHTLHPVYFAAIFLLLAIYRLFSAFDVQRPYSAAFDSGFFLGVGALFYFDIILLFPAFLAGTAILSRESNWRNFTINIIGLLLPFFFALSYGVFTEQLMELLKTFEQNIISVNNHFKMNLYLQFFLAFLILFTVLGSAKLIQQYDTKKVSSRKYFNVLLLIFLFSLAGFILVPPVSQEMLVILAIPICFLVTNFFVFLKSRFWGEFLIYLLIGIVFSLQITAF</sequence>
<keyword evidence="1" id="KW-0812">Transmembrane</keyword>
<feature type="transmembrane region" description="Helical" evidence="1">
    <location>
        <begin position="226"/>
        <end position="248"/>
    </location>
</feature>
<dbReference type="AlphaFoldDB" id="A0A6I6JM55"/>
<protein>
    <recommendedName>
        <fullName evidence="4">Beta-carotene 15,15'-monooxygenase</fullName>
    </recommendedName>
</protein>
<dbReference type="Pfam" id="PF19992">
    <property type="entry name" value="DUF6427"/>
    <property type="match status" value="1"/>
</dbReference>
<feature type="transmembrane region" description="Helical" evidence="1">
    <location>
        <begin position="180"/>
        <end position="200"/>
    </location>
</feature>
<keyword evidence="1" id="KW-1133">Transmembrane helix</keyword>
<feature type="transmembrane region" description="Helical" evidence="1">
    <location>
        <begin position="58"/>
        <end position="76"/>
    </location>
</feature>
<feature type="transmembrane region" description="Helical" evidence="1">
    <location>
        <begin position="96"/>
        <end position="125"/>
    </location>
</feature>
<feature type="transmembrane region" description="Helical" evidence="1">
    <location>
        <begin position="311"/>
        <end position="328"/>
    </location>
</feature>
<dbReference type="RefSeq" id="WP_158865577.1">
    <property type="nucleotide sequence ID" value="NZ_CP046401.1"/>
</dbReference>
<keyword evidence="1" id="KW-0472">Membrane</keyword>
<dbReference type="EMBL" id="CP046401">
    <property type="protein sequence ID" value="QGY43945.1"/>
    <property type="molecule type" value="Genomic_DNA"/>
</dbReference>
<reference evidence="2 3" key="1">
    <citation type="submission" date="2019-11" db="EMBL/GenBank/DDBJ databases">
        <authorList>
            <person name="Zheng R.K."/>
            <person name="Sun C.M."/>
        </authorList>
    </citation>
    <scope>NUCLEOTIDE SEQUENCE [LARGE SCALE GENOMIC DNA]</scope>
    <source>
        <strain evidence="2 3">WC007</strain>
    </source>
</reference>
<gene>
    <name evidence="2" type="ORF">GM418_09830</name>
</gene>
<keyword evidence="3" id="KW-1185">Reference proteome</keyword>
<proteinExistence type="predicted"/>
<name>A0A6I6JM55_9BACT</name>
<feature type="transmembrane region" description="Helical" evidence="1">
    <location>
        <begin position="12"/>
        <end position="38"/>
    </location>
</feature>
<feature type="transmembrane region" description="Helical" evidence="1">
    <location>
        <begin position="285"/>
        <end position="304"/>
    </location>
</feature>
<dbReference type="Proteomes" id="UP000428260">
    <property type="component" value="Chromosome"/>
</dbReference>
<evidence type="ECO:0000256" key="1">
    <source>
        <dbReference type="SAM" id="Phobius"/>
    </source>
</evidence>
<evidence type="ECO:0000313" key="2">
    <source>
        <dbReference type="EMBL" id="QGY43945.1"/>
    </source>
</evidence>
<feature type="transmembrane region" description="Helical" evidence="1">
    <location>
        <begin position="145"/>
        <end position="168"/>
    </location>
</feature>